<keyword evidence="4" id="KW-1185">Reference proteome</keyword>
<dbReference type="EMBL" id="CBTK010000014">
    <property type="protein sequence ID" value="CDH43228.1"/>
    <property type="molecule type" value="Genomic_DNA"/>
</dbReference>
<evidence type="ECO:0000256" key="1">
    <source>
        <dbReference type="SAM" id="SignalP"/>
    </source>
</evidence>
<feature type="chain" id="PRO_5031370855" description="Ice-binding protein C-terminal domain-containing protein" evidence="1">
    <location>
        <begin position="34"/>
        <end position="224"/>
    </location>
</feature>
<dbReference type="InterPro" id="IPR013424">
    <property type="entry name" value="Ice-binding_C"/>
</dbReference>
<reference evidence="3 4" key="1">
    <citation type="journal article" date="2014" name="ISME J.">
        <title>Candidatus Competibacter-lineage genomes retrieved from metagenomes reveal functional metabolic diversity.</title>
        <authorList>
            <person name="McIlroy S.J."/>
            <person name="Albertsen M."/>
            <person name="Andresen E.K."/>
            <person name="Saunders A.M."/>
            <person name="Kristiansen R."/>
            <person name="Stokholm-Bjerregaard M."/>
            <person name="Nielsen K.L."/>
            <person name="Nielsen P.H."/>
        </authorList>
    </citation>
    <scope>NUCLEOTIDE SEQUENCE [LARGE SCALE GENOMIC DNA]</scope>
    <source>
        <strain evidence="3 4">Run_B_J11</strain>
    </source>
</reference>
<comment type="caution">
    <text evidence="3">The sequence shown here is derived from an EMBL/GenBank/DDBJ whole genome shotgun (WGS) entry which is preliminary data.</text>
</comment>
<accession>A0A7U7G7S2</accession>
<gene>
    <name evidence="3" type="ORF">BN874_1100009</name>
</gene>
<dbReference type="Proteomes" id="UP000019184">
    <property type="component" value="Unassembled WGS sequence"/>
</dbReference>
<evidence type="ECO:0000313" key="3">
    <source>
        <dbReference type="EMBL" id="CDH43228.1"/>
    </source>
</evidence>
<feature type="domain" description="Ice-binding protein C-terminal" evidence="2">
    <location>
        <begin position="197"/>
        <end position="220"/>
    </location>
</feature>
<sequence length="224" mass="23544">MNVNNGMASKNMMQAIKVGLAGVAMLIASAAQASSIAYTSPDFKNIYTSPTGSGWCTSCSGLYEVSDEFTLASAATLTGVDFGIRDWYGSNHNIEVNVWDTSLTTNLFSQTSLFGSYSTVNTGQGVDIISLALSGPTLAAGSYRMSWYDPVNMALADYTGSSTTLQQSTPRISGTASTFSRNQGAAFQIYAADTVSSVPEPGSLALLGLGMTGLAFIRRRKAAR</sequence>
<dbReference type="NCBIfam" id="TIGR02595">
    <property type="entry name" value="PEP_CTERM"/>
    <property type="match status" value="1"/>
</dbReference>
<keyword evidence="1" id="KW-0732">Signal</keyword>
<name>A0A7U7G7S2_9GAMM</name>
<evidence type="ECO:0000313" key="4">
    <source>
        <dbReference type="Proteomes" id="UP000019184"/>
    </source>
</evidence>
<dbReference type="Pfam" id="PF07589">
    <property type="entry name" value="PEP-CTERM"/>
    <property type="match status" value="1"/>
</dbReference>
<evidence type="ECO:0000259" key="2">
    <source>
        <dbReference type="Pfam" id="PF07589"/>
    </source>
</evidence>
<dbReference type="RefSeq" id="WP_034430250.1">
    <property type="nucleotide sequence ID" value="NZ_CBTK010000014.1"/>
</dbReference>
<dbReference type="AlphaFoldDB" id="A0A7U7G7S2"/>
<feature type="signal peptide" evidence="1">
    <location>
        <begin position="1"/>
        <end position="33"/>
    </location>
</feature>
<protein>
    <recommendedName>
        <fullName evidence="2">Ice-binding protein C-terminal domain-containing protein</fullName>
    </recommendedName>
</protein>
<organism evidence="3 4">
    <name type="scientific">Candidatus Contendobacter odensis Run_B_J11</name>
    <dbReference type="NCBI Taxonomy" id="1400861"/>
    <lineage>
        <taxon>Bacteria</taxon>
        <taxon>Pseudomonadati</taxon>
        <taxon>Pseudomonadota</taxon>
        <taxon>Gammaproteobacteria</taxon>
        <taxon>Candidatus Competibacteraceae</taxon>
        <taxon>Candidatus Contendibacter</taxon>
    </lineage>
</organism>
<proteinExistence type="predicted"/>